<proteinExistence type="predicted"/>
<sequence>MSCSKIFSGDLPELTYEIIKYLQNDVSTLHSCILINRLWCRLAIPLLWENPFSIRTGNYNFIEMYLHNLNDNDFKTKPLNTLFNYLNYIKYLNTWKFMICIEIWSKDAIRTLKPENKYFIQNINIYSKVEFMKLISISLFKIFIENEVNLYTFDIDIIDHRYNEYFNDIFELIIQNNTNFIQNIKNLGFYTNIYNTYCFEDTLLKNRISQIINLHKNLKRILLSHDYLPLYKSLLLSKDSNCSNTLNTIILYRINFGSIINLLNKVFEQLNVIESIHIIYCYFLNSNFIQQIINLSKPFKLKSLFMNEKLRIELLQLLMQQSGDYLENFGYEFDYDNQSNQQLLELITNCKNIKFLDLCKLRMKIIYQIFNLIENVKQNLNYLSISIDDYQDSNNICSSTILQNLGQILPSKLEYLNLVLKIKANDFEVFLKNSKDIFIKELLIMQKGSDDILHYIKKFIMEEKRVEYLAIWNFKYGDLPYFESEVKEFELYNIKLNYYYTTLIHPYNFMKELD</sequence>
<dbReference type="AlphaFoldDB" id="A0A2H5SUF9"/>
<comment type="caution">
    <text evidence="1">The sequence shown here is derived from an EMBL/GenBank/DDBJ whole genome shotgun (WGS) entry which is preliminary data.</text>
</comment>
<name>A0A2H5SUF9_RHIID</name>
<keyword evidence="2" id="KW-1185">Reference proteome</keyword>
<evidence type="ECO:0000313" key="1">
    <source>
        <dbReference type="EMBL" id="POG77689.1"/>
    </source>
</evidence>
<dbReference type="STRING" id="747089.A0A2H5SUF9"/>
<gene>
    <name evidence="1" type="ORF">GLOIN_2v1871142</name>
</gene>
<dbReference type="Proteomes" id="UP000018888">
    <property type="component" value="Unassembled WGS sequence"/>
</dbReference>
<protein>
    <recommendedName>
        <fullName evidence="3">F-box domain-containing protein</fullName>
    </recommendedName>
</protein>
<accession>A0A2H5SUF9</accession>
<reference evidence="1 2" key="1">
    <citation type="journal article" date="2013" name="Proc. Natl. Acad. Sci. U.S.A.">
        <title>Genome of an arbuscular mycorrhizal fungus provides insight into the oldest plant symbiosis.</title>
        <authorList>
            <person name="Tisserant E."/>
            <person name="Malbreil M."/>
            <person name="Kuo A."/>
            <person name="Kohler A."/>
            <person name="Symeonidi A."/>
            <person name="Balestrini R."/>
            <person name="Charron P."/>
            <person name="Duensing N."/>
            <person name="Frei Dit Frey N."/>
            <person name="Gianinazzi-Pearson V."/>
            <person name="Gilbert L.B."/>
            <person name="Handa Y."/>
            <person name="Herr J.R."/>
            <person name="Hijri M."/>
            <person name="Koul R."/>
            <person name="Kawaguchi M."/>
            <person name="Krajinski F."/>
            <person name="Lammers P.J."/>
            <person name="Masclaux F.G."/>
            <person name="Murat C."/>
            <person name="Morin E."/>
            <person name="Ndikumana S."/>
            <person name="Pagni M."/>
            <person name="Petitpierre D."/>
            <person name="Requena N."/>
            <person name="Rosikiewicz P."/>
            <person name="Riley R."/>
            <person name="Saito K."/>
            <person name="San Clemente H."/>
            <person name="Shapiro H."/>
            <person name="van Tuinen D."/>
            <person name="Becard G."/>
            <person name="Bonfante P."/>
            <person name="Paszkowski U."/>
            <person name="Shachar-Hill Y.Y."/>
            <person name="Tuskan G.A."/>
            <person name="Young P.W."/>
            <person name="Sanders I.R."/>
            <person name="Henrissat B."/>
            <person name="Rensing S.A."/>
            <person name="Grigoriev I.V."/>
            <person name="Corradi N."/>
            <person name="Roux C."/>
            <person name="Martin F."/>
        </authorList>
    </citation>
    <scope>NUCLEOTIDE SEQUENCE [LARGE SCALE GENOMIC DNA]</scope>
    <source>
        <strain evidence="1 2">DAOM 197198</strain>
    </source>
</reference>
<dbReference type="EMBL" id="AUPC02000038">
    <property type="protein sequence ID" value="POG77689.1"/>
    <property type="molecule type" value="Genomic_DNA"/>
</dbReference>
<reference evidence="1 2" key="2">
    <citation type="journal article" date="2018" name="New Phytol.">
        <title>High intraspecific genome diversity in the model arbuscular mycorrhizal symbiont Rhizophagus irregularis.</title>
        <authorList>
            <person name="Chen E.C.H."/>
            <person name="Morin E."/>
            <person name="Beaudet D."/>
            <person name="Noel J."/>
            <person name="Yildirir G."/>
            <person name="Ndikumana S."/>
            <person name="Charron P."/>
            <person name="St-Onge C."/>
            <person name="Giorgi J."/>
            <person name="Kruger M."/>
            <person name="Marton T."/>
            <person name="Ropars J."/>
            <person name="Grigoriev I.V."/>
            <person name="Hainaut M."/>
            <person name="Henrissat B."/>
            <person name="Roux C."/>
            <person name="Martin F."/>
            <person name="Corradi N."/>
        </authorList>
    </citation>
    <scope>NUCLEOTIDE SEQUENCE [LARGE SCALE GENOMIC DNA]</scope>
    <source>
        <strain evidence="1 2">DAOM 197198</strain>
    </source>
</reference>
<evidence type="ECO:0000313" key="2">
    <source>
        <dbReference type="Proteomes" id="UP000018888"/>
    </source>
</evidence>
<organism evidence="1 2">
    <name type="scientific">Rhizophagus irregularis (strain DAOM 181602 / DAOM 197198 / MUCL 43194)</name>
    <name type="common">Arbuscular mycorrhizal fungus</name>
    <name type="synonym">Glomus intraradices</name>
    <dbReference type="NCBI Taxonomy" id="747089"/>
    <lineage>
        <taxon>Eukaryota</taxon>
        <taxon>Fungi</taxon>
        <taxon>Fungi incertae sedis</taxon>
        <taxon>Mucoromycota</taxon>
        <taxon>Glomeromycotina</taxon>
        <taxon>Glomeromycetes</taxon>
        <taxon>Glomerales</taxon>
        <taxon>Glomeraceae</taxon>
        <taxon>Rhizophagus</taxon>
    </lineage>
</organism>
<evidence type="ECO:0008006" key="3">
    <source>
        <dbReference type="Google" id="ProtNLM"/>
    </source>
</evidence>